<dbReference type="PANTHER" id="PTHR38442:SF1">
    <property type="entry name" value="INNER MEMBRANE PROTEIN"/>
    <property type="match status" value="1"/>
</dbReference>
<protein>
    <submittedName>
        <fullName evidence="2">Uncharacterized membrane-anchored protein YjiN (DUF445 family)</fullName>
    </submittedName>
</protein>
<dbReference type="InterPro" id="IPR007383">
    <property type="entry name" value="DUF445"/>
</dbReference>
<keyword evidence="1" id="KW-1133">Transmembrane helix</keyword>
<dbReference type="AlphaFoldDB" id="A0A561ECF4"/>
<dbReference type="Proteomes" id="UP000318297">
    <property type="component" value="Unassembled WGS sequence"/>
</dbReference>
<evidence type="ECO:0000313" key="3">
    <source>
        <dbReference type="Proteomes" id="UP000318297"/>
    </source>
</evidence>
<dbReference type="Pfam" id="PF04286">
    <property type="entry name" value="DUF445"/>
    <property type="match status" value="1"/>
</dbReference>
<dbReference type="RefSeq" id="WP_246104568.1">
    <property type="nucleotide sequence ID" value="NZ_VIVQ01000001.1"/>
</dbReference>
<proteinExistence type="predicted"/>
<evidence type="ECO:0000313" key="2">
    <source>
        <dbReference type="EMBL" id="TWE13279.1"/>
    </source>
</evidence>
<comment type="caution">
    <text evidence="2">The sequence shown here is derived from an EMBL/GenBank/DDBJ whole genome shotgun (WGS) entry which is preliminary data.</text>
</comment>
<reference evidence="2 3" key="1">
    <citation type="submission" date="2019-06" db="EMBL/GenBank/DDBJ databases">
        <title>Sequencing the genomes of 1000 actinobacteria strains.</title>
        <authorList>
            <person name="Klenk H.-P."/>
        </authorList>
    </citation>
    <scope>NUCLEOTIDE SEQUENCE [LARGE SCALE GENOMIC DNA]</scope>
    <source>
        <strain evidence="2 3">DSM 19560</strain>
    </source>
</reference>
<dbReference type="GO" id="GO:0005886">
    <property type="term" value="C:plasma membrane"/>
    <property type="evidence" value="ECO:0007669"/>
    <property type="project" value="TreeGrafter"/>
</dbReference>
<accession>A0A561ECF4</accession>
<keyword evidence="1" id="KW-0812">Transmembrane</keyword>
<keyword evidence="1" id="KW-0472">Membrane</keyword>
<evidence type="ECO:0000256" key="1">
    <source>
        <dbReference type="SAM" id="Phobius"/>
    </source>
</evidence>
<keyword evidence="3" id="KW-1185">Reference proteome</keyword>
<sequence>MTESPLSGPVLGEADEQRRRGLRQMRLIALSLLVLAAVIFVVTHGRHGVWGYVNAASEAAMVGAVADWFAVTALFRHPLGLKVPHTAIIPERKDSIGRSLEDFVTDNFLTADNVQQRLASAQVPMRVGRWLQQEGNADRVVRESAPALARALQSVSDEEVARFLDGVVLPRFTKEPVAELLGSLLDNVIRDQSHRPLVDLVVRELHDWVRDNEATVIQILGQRAPWWSPRWLDDTVTARIHVEILRWLADVRDNPDHQMRAAVDNLLRQLANDLQHDPATMAQAESLKEHFLTHPSVSRSMLSIWGSLQQAVVDALADEQGHLRVRMTQALRDLGGRITTDDELRGSLDRRLGDMAGHVVTTYGREISTVISQTIDRWDGDEAARRIELHVGRDLQFIRINGTVVGGLVGLLIYAVAQLL</sequence>
<feature type="transmembrane region" description="Helical" evidence="1">
    <location>
        <begin position="27"/>
        <end position="45"/>
    </location>
</feature>
<gene>
    <name evidence="2" type="ORF">BKA23_2108</name>
</gene>
<name>A0A561ECF4_9MICO</name>
<organism evidence="2 3">
    <name type="scientific">Rudaeicoccus suwonensis</name>
    <dbReference type="NCBI Taxonomy" id="657409"/>
    <lineage>
        <taxon>Bacteria</taxon>
        <taxon>Bacillati</taxon>
        <taxon>Actinomycetota</taxon>
        <taxon>Actinomycetes</taxon>
        <taxon>Micrococcales</taxon>
        <taxon>Dermacoccaceae</taxon>
        <taxon>Rudaeicoccus</taxon>
    </lineage>
</organism>
<dbReference type="EMBL" id="VIVQ01000001">
    <property type="protein sequence ID" value="TWE13279.1"/>
    <property type="molecule type" value="Genomic_DNA"/>
</dbReference>
<feature type="transmembrane region" description="Helical" evidence="1">
    <location>
        <begin position="397"/>
        <end position="417"/>
    </location>
</feature>
<dbReference type="PANTHER" id="PTHR38442">
    <property type="entry name" value="INNER MEMBRANE PROTEIN-RELATED"/>
    <property type="match status" value="1"/>
</dbReference>